<keyword evidence="2 13" id="KW-0547">Nucleotide-binding</keyword>
<dbReference type="Pfam" id="PF12705">
    <property type="entry name" value="PDDEXK_1"/>
    <property type="match status" value="1"/>
</dbReference>
<comment type="catalytic activity">
    <reaction evidence="11 13">
        <text>Couples ATP hydrolysis with the unwinding of duplex DNA by translocating in the 3'-5' direction.</text>
        <dbReference type="EC" id="5.6.2.4"/>
    </reaction>
</comment>
<evidence type="ECO:0000256" key="5">
    <source>
        <dbReference type="ARBA" id="ARBA00022806"/>
    </source>
</evidence>
<organism evidence="19 20">
    <name type="scientific">Paenibacillus thiaminolyticus</name>
    <name type="common">Bacillus thiaminolyticus</name>
    <dbReference type="NCBI Taxonomy" id="49283"/>
    <lineage>
        <taxon>Bacteria</taxon>
        <taxon>Bacillati</taxon>
        <taxon>Bacillota</taxon>
        <taxon>Bacilli</taxon>
        <taxon>Bacillales</taxon>
        <taxon>Paenibacillaceae</taxon>
        <taxon>Paenibacillus</taxon>
    </lineage>
</organism>
<keyword evidence="1 13" id="KW-0540">Nuclease</keyword>
<keyword evidence="7 13" id="KW-0067">ATP-binding</keyword>
<evidence type="ECO:0000313" key="18">
    <source>
        <dbReference type="EMBL" id="MCY9607053.1"/>
    </source>
</evidence>
<evidence type="ECO:0000256" key="11">
    <source>
        <dbReference type="ARBA" id="ARBA00034617"/>
    </source>
</evidence>
<dbReference type="Gene3D" id="3.40.50.300">
    <property type="entry name" value="P-loop containing nucleotide triphosphate hydrolases"/>
    <property type="match status" value="3"/>
</dbReference>
<evidence type="ECO:0000256" key="6">
    <source>
        <dbReference type="ARBA" id="ARBA00022839"/>
    </source>
</evidence>
<keyword evidence="9 13" id="KW-0234">DNA repair</keyword>
<dbReference type="EMBL" id="JAMDMM010000017">
    <property type="protein sequence ID" value="MCY9607053.1"/>
    <property type="molecule type" value="Genomic_DNA"/>
</dbReference>
<dbReference type="GO" id="GO:0043138">
    <property type="term" value="F:3'-5' DNA helicase activity"/>
    <property type="evidence" value="ECO:0007669"/>
    <property type="project" value="UniProtKB-UniRule"/>
</dbReference>
<dbReference type="GO" id="GO:0005524">
    <property type="term" value="F:ATP binding"/>
    <property type="evidence" value="ECO:0007669"/>
    <property type="project" value="UniProtKB-UniRule"/>
</dbReference>
<feature type="domain" description="UvrD-like helicase C-terminal" evidence="17">
    <location>
        <begin position="626"/>
        <end position="951"/>
    </location>
</feature>
<keyword evidence="3 13" id="KW-0227">DNA damage</keyword>
<dbReference type="GO" id="GO:0008408">
    <property type="term" value="F:3'-5' exonuclease activity"/>
    <property type="evidence" value="ECO:0007669"/>
    <property type="project" value="UniProtKB-UniRule"/>
</dbReference>
<protein>
    <recommendedName>
        <fullName evidence="13">ATP-dependent helicase/nuclease subunit A</fullName>
        <ecNumber evidence="13">3.1.-.-</ecNumber>
        <ecNumber evidence="13">5.6.2.4</ecNumber>
    </recommendedName>
    <alternativeName>
        <fullName evidence="13">ATP-dependent helicase/nuclease AddA</fullName>
    </alternativeName>
    <alternativeName>
        <fullName evidence="13">DNA 3'-5' helicase AddA</fullName>
    </alternativeName>
</protein>
<evidence type="ECO:0000259" key="17">
    <source>
        <dbReference type="PROSITE" id="PS51217"/>
    </source>
</evidence>
<dbReference type="InterPro" id="IPR011335">
    <property type="entry name" value="Restrct_endonuc-II-like"/>
</dbReference>
<keyword evidence="21" id="KW-1185">Reference proteome</keyword>
<dbReference type="RefSeq" id="WP_087442100.1">
    <property type="nucleotide sequence ID" value="NZ_CABMNB010000023.1"/>
</dbReference>
<feature type="compositionally biased region" description="Low complexity" evidence="15">
    <location>
        <begin position="1230"/>
        <end position="1244"/>
    </location>
</feature>
<keyword evidence="5 13" id="KW-0347">Helicase</keyword>
<dbReference type="EC" id="5.6.2.4" evidence="13"/>
<dbReference type="InterPro" id="IPR011604">
    <property type="entry name" value="PDDEXK-like_dom_sf"/>
</dbReference>
<keyword evidence="10 13" id="KW-0413">Isomerase</keyword>
<evidence type="ECO:0000259" key="16">
    <source>
        <dbReference type="PROSITE" id="PS51198"/>
    </source>
</evidence>
<evidence type="ECO:0000256" key="10">
    <source>
        <dbReference type="ARBA" id="ARBA00023235"/>
    </source>
</evidence>
<comment type="similarity">
    <text evidence="13">Belongs to the helicase family. AddA subfamily.</text>
</comment>
<evidence type="ECO:0000256" key="4">
    <source>
        <dbReference type="ARBA" id="ARBA00022801"/>
    </source>
</evidence>
<dbReference type="GO" id="GO:0005829">
    <property type="term" value="C:cytosol"/>
    <property type="evidence" value="ECO:0007669"/>
    <property type="project" value="TreeGrafter"/>
</dbReference>
<feature type="compositionally biased region" description="Basic and acidic residues" evidence="15">
    <location>
        <begin position="1"/>
        <end position="14"/>
    </location>
</feature>
<dbReference type="Pfam" id="PF00580">
    <property type="entry name" value="UvrD-helicase"/>
    <property type="match status" value="1"/>
</dbReference>
<dbReference type="Proteomes" id="UP001209276">
    <property type="component" value="Unassembled WGS sequence"/>
</dbReference>
<proteinExistence type="inferred from homology"/>
<dbReference type="InterPro" id="IPR000212">
    <property type="entry name" value="DNA_helicase_UvrD/REP"/>
</dbReference>
<evidence type="ECO:0000313" key="21">
    <source>
        <dbReference type="Proteomes" id="UP001209276"/>
    </source>
</evidence>
<dbReference type="PANTHER" id="PTHR11070:SF48">
    <property type="entry name" value="ATP-DEPENDENT HELICASE_NUCLEASE SUBUNIT A"/>
    <property type="match status" value="1"/>
</dbReference>
<comment type="catalytic activity">
    <reaction evidence="12 13">
        <text>ATP + H2O = ADP + phosphate + H(+)</text>
        <dbReference type="Rhea" id="RHEA:13065"/>
        <dbReference type="ChEBI" id="CHEBI:15377"/>
        <dbReference type="ChEBI" id="CHEBI:15378"/>
        <dbReference type="ChEBI" id="CHEBI:30616"/>
        <dbReference type="ChEBI" id="CHEBI:43474"/>
        <dbReference type="ChEBI" id="CHEBI:456216"/>
        <dbReference type="EC" id="5.6.2.4"/>
    </reaction>
</comment>
<dbReference type="PROSITE" id="PS51198">
    <property type="entry name" value="UVRD_HELICASE_ATP_BIND"/>
    <property type="match status" value="1"/>
</dbReference>
<evidence type="ECO:0000256" key="9">
    <source>
        <dbReference type="ARBA" id="ARBA00023204"/>
    </source>
</evidence>
<gene>
    <name evidence="13 19" type="primary">addA</name>
    <name evidence="19" type="ORF">FLT43_25820</name>
    <name evidence="18" type="ORF">M5W83_07820</name>
</gene>
<evidence type="ECO:0000313" key="20">
    <source>
        <dbReference type="Proteomes" id="UP000315377"/>
    </source>
</evidence>
<dbReference type="EC" id="3.1.-.-" evidence="13"/>
<evidence type="ECO:0000313" key="19">
    <source>
        <dbReference type="EMBL" id="QDM46488.1"/>
    </source>
</evidence>
<dbReference type="SUPFAM" id="SSF52540">
    <property type="entry name" value="P-loop containing nucleoside triphosphate hydrolases"/>
    <property type="match status" value="1"/>
</dbReference>
<comment type="function">
    <text evidence="13">The heterodimer acts as both an ATP-dependent DNA helicase and an ATP-dependent, dual-direction single-stranded exonuclease. Recognizes the chi site generating a DNA molecule suitable for the initiation of homologous recombination. The AddA nuclease domain is required for chi fragment generation; this subunit has the helicase and 3' -&gt; 5' nuclease activities.</text>
</comment>
<dbReference type="Pfam" id="PF13361">
    <property type="entry name" value="UvrD_C"/>
    <property type="match status" value="1"/>
</dbReference>
<dbReference type="Gene3D" id="3.90.320.10">
    <property type="match status" value="1"/>
</dbReference>
<dbReference type="Gene3D" id="6.10.250.2380">
    <property type="match status" value="1"/>
</dbReference>
<name>A0AAP9DYZ4_PANTH</name>
<feature type="domain" description="UvrD-like helicase ATP-binding" evidence="16">
    <location>
        <begin position="98"/>
        <end position="571"/>
    </location>
</feature>
<dbReference type="InterPro" id="IPR014017">
    <property type="entry name" value="DNA_helicase_UvrD-like_C"/>
</dbReference>
<dbReference type="PANTHER" id="PTHR11070">
    <property type="entry name" value="UVRD / RECB / PCRA DNA HELICASE FAMILY MEMBER"/>
    <property type="match status" value="1"/>
</dbReference>
<keyword evidence="6 13" id="KW-0269">Exonuclease</keyword>
<dbReference type="InterPro" id="IPR014016">
    <property type="entry name" value="UvrD-like_ATP-bd"/>
</dbReference>
<dbReference type="InterPro" id="IPR027417">
    <property type="entry name" value="P-loop_NTPase"/>
</dbReference>
<evidence type="ECO:0000256" key="12">
    <source>
        <dbReference type="ARBA" id="ARBA00048988"/>
    </source>
</evidence>
<dbReference type="FunFam" id="3.40.50.300:FF:001236">
    <property type="entry name" value="ATP-dependent helicase/nuclease subunit A"/>
    <property type="match status" value="1"/>
</dbReference>
<dbReference type="Proteomes" id="UP000315377">
    <property type="component" value="Chromosome"/>
</dbReference>
<dbReference type="SUPFAM" id="SSF52980">
    <property type="entry name" value="Restriction endonuclease-like"/>
    <property type="match status" value="1"/>
</dbReference>
<evidence type="ECO:0000256" key="7">
    <source>
        <dbReference type="ARBA" id="ARBA00022840"/>
    </source>
</evidence>
<dbReference type="GeneID" id="76999380"/>
<feature type="binding site" evidence="14">
    <location>
        <begin position="119"/>
        <end position="126"/>
    </location>
    <ligand>
        <name>ATP</name>
        <dbReference type="ChEBI" id="CHEBI:30616"/>
    </ligand>
</feature>
<evidence type="ECO:0000256" key="2">
    <source>
        <dbReference type="ARBA" id="ARBA00022741"/>
    </source>
</evidence>
<feature type="region of interest" description="Disordered" evidence="15">
    <location>
        <begin position="1184"/>
        <end position="1212"/>
    </location>
</feature>
<evidence type="ECO:0000256" key="13">
    <source>
        <dbReference type="HAMAP-Rule" id="MF_01451"/>
    </source>
</evidence>
<evidence type="ECO:0000256" key="3">
    <source>
        <dbReference type="ARBA" id="ARBA00022763"/>
    </source>
</evidence>
<keyword evidence="8 13" id="KW-0238">DNA-binding</keyword>
<dbReference type="NCBIfam" id="TIGR02785">
    <property type="entry name" value="addA_Gpos"/>
    <property type="match status" value="1"/>
</dbReference>
<dbReference type="InterPro" id="IPR038726">
    <property type="entry name" value="PDDEXK_AddAB-type"/>
</dbReference>
<comment type="cofactor">
    <cofactor evidence="13">
        <name>Mg(2+)</name>
        <dbReference type="ChEBI" id="CHEBI:18420"/>
    </cofactor>
</comment>
<dbReference type="HAMAP" id="MF_01451">
    <property type="entry name" value="AddA"/>
    <property type="match status" value="1"/>
</dbReference>
<dbReference type="GO" id="GO:0033202">
    <property type="term" value="C:DNA helicase complex"/>
    <property type="evidence" value="ECO:0007669"/>
    <property type="project" value="TreeGrafter"/>
</dbReference>
<dbReference type="GO" id="GO:0003690">
    <property type="term" value="F:double-stranded DNA binding"/>
    <property type="evidence" value="ECO:0007669"/>
    <property type="project" value="UniProtKB-UniRule"/>
</dbReference>
<feature type="region of interest" description="Disordered" evidence="15">
    <location>
        <begin position="1230"/>
        <end position="1250"/>
    </location>
</feature>
<feature type="compositionally biased region" description="Low complexity" evidence="15">
    <location>
        <begin position="16"/>
        <end position="41"/>
    </location>
</feature>
<comment type="subunit">
    <text evidence="13">Heterodimer of AddA and AddB/RexB.</text>
</comment>
<reference evidence="19 20" key="1">
    <citation type="submission" date="2019-07" db="EMBL/GenBank/DDBJ databases">
        <title>Paenibacillus thiaminolyticus NRRL B-4156.</title>
        <authorList>
            <person name="Hehnly C."/>
            <person name="Zhang L."/>
        </authorList>
    </citation>
    <scope>NUCLEOTIDE SEQUENCE [LARGE SCALE GENOMIC DNA]</scope>
    <source>
        <strain evidence="19 20">NRRL B-4156</strain>
    </source>
</reference>
<evidence type="ECO:0000256" key="8">
    <source>
        <dbReference type="ARBA" id="ARBA00023125"/>
    </source>
</evidence>
<feature type="region of interest" description="Disordered" evidence="15">
    <location>
        <begin position="1"/>
        <end position="59"/>
    </location>
</feature>
<evidence type="ECO:0000256" key="14">
    <source>
        <dbReference type="PROSITE-ProRule" id="PRU00560"/>
    </source>
</evidence>
<sequence>MDKNRDERNNREYESGSEAGGSSRLPSDAAAGGTASLPAAAAREDGEARVLTAEATSGGEARVLTAEATSGGEGRVLTAEAASGGEAPVELPPRPAESTWTEEQWQAIVDGGENILVAAAAGSGKTAVLVERIIRRISDESAMLHVDQLLVATFTKAAAAEMRERIRLALERKLEANPDSEHLRRQLALLNRASITTLHSFCLEVIQRHFQAVQLDPAFRVANETEIELLRQDVLEELFEERYASKEPAFARMVDWFSGERNDEAAFRLVHRLYDFSRSHPWPEEWLDSMTASFSPADVEELGRSPWADSIMAAARLTLNGIVELLRQAIALTTAPGGPEPYRAALEQELAGAAALADAASSVPWERMHESFGLLSFGRLAACRGDQYDKELQEQVKRLRDQAKKRLQQVRDELFRRTPEQFLQELHAIRPVLEALTSVVSEFGARFEAAKRAKGWLDFADLEHYCLRILRDPSSTPERPVPSAAGLLYQEQFAEILLDEYQDTNMVQEAIVDLITRPGQGNRFMVGDVKQSIYRFRLAEPGLFQSKYTSYGKKGQGNGTRIDLARNFRSRQGIVDTVNMVFRQIMNADVAELTYDSAAELVCGASYPSADEIAAESRRDRDEFGLPYFATELLLIDKGVPAPADEAAEDEDSETERAAVDAAELETARLEARAIASRIRRMTGDEGEPPYLVYDKDQKRMRPVTYRDMVILLRATQAWAPLMMEELRREGIPAYAEFSTGYFTATEVEIVLSLLRVIDNPQQDIPLAAVLRSPIVGLQEEELARIRLYGKGKPFYYAVMEAARTEEHDCSPEAMQLELPLSADEGAASASASQQGWEGWQAKLRRFLDRLEQWRNAARQGRLSELIWQVYRETGYYEWVGGLAGGLQRQANLRALYDRARQYESSSIRGLFRFLRFIDRMRDSGGDLGTARALGEREDVVRIMTIHKSKGLEFPVVIVAGLSKRFNQQDLNASFLMHKHLGFGPKYVDEEKRVAYPTLPNLAIRRQMRLELLAEEQRVLYVALTRPKEKLILIGTVQDAEKSIRKWGEALDVERLLLPDYVVAEARSYLDWIGPAIIRHPAAAEWRRYAGLPNRNGESLLDDPSRWQLAMVPASVIAADERLAEMPVDEERMRRLKALRRLETEEVFPRSVWAEQIGERLSWRDPYRIVTLLPSKTSVTEMKRLAASDDWPPEDWVGAPAGPEEEVETASEPGGLEAAEAAIGGNEPAAAAGAAAGGDQAASGPYSDPSRTLYLRRPKFMERRGITPVERGTAYHLLMQHLPLNRPLTAAEVKHTLDDLVARLIMTRMQADALDAGSVAAFFDSEVGRQLAEASWVKRELPFSYGLTATEAYTIEGLRRRESVTAAAEALGSGTASASGNEPRFVATPAFAAMDSSGQLDQETVLVQGIIDCLFEWNGELVLLDYKTDKVLAHRGGLRGLTEHYRFQLELYARAIEEIWKRPVKRKVLYFFDAKQACEL</sequence>
<dbReference type="InterPro" id="IPR014152">
    <property type="entry name" value="AddA"/>
</dbReference>
<keyword evidence="4 13" id="KW-0378">Hydrolase</keyword>
<evidence type="ECO:0000256" key="1">
    <source>
        <dbReference type="ARBA" id="ARBA00022722"/>
    </source>
</evidence>
<dbReference type="GO" id="GO:0000724">
    <property type="term" value="P:double-strand break repair via homologous recombination"/>
    <property type="evidence" value="ECO:0007669"/>
    <property type="project" value="UniProtKB-UniRule"/>
</dbReference>
<evidence type="ECO:0000256" key="15">
    <source>
        <dbReference type="SAM" id="MobiDB-lite"/>
    </source>
</evidence>
<reference evidence="18 21" key="2">
    <citation type="submission" date="2022-05" db="EMBL/GenBank/DDBJ databases">
        <title>Genome Sequencing of Bee-Associated Microbes.</title>
        <authorList>
            <person name="Dunlap C."/>
        </authorList>
    </citation>
    <scope>NUCLEOTIDE SEQUENCE [LARGE SCALE GENOMIC DNA]</scope>
    <source>
        <strain evidence="18 21">NRRL B-14613</strain>
    </source>
</reference>
<dbReference type="PROSITE" id="PS51217">
    <property type="entry name" value="UVRD_HELICASE_CTER"/>
    <property type="match status" value="1"/>
</dbReference>
<accession>A0AAP9DYZ4</accession>
<dbReference type="EMBL" id="CP041405">
    <property type="protein sequence ID" value="QDM46488.1"/>
    <property type="molecule type" value="Genomic_DNA"/>
</dbReference>